<feature type="region of interest" description="Disordered" evidence="1">
    <location>
        <begin position="1"/>
        <end position="45"/>
    </location>
</feature>
<dbReference type="Proteomes" id="UP000019678">
    <property type="component" value="Unassembled WGS sequence"/>
</dbReference>
<sequence>MHADSPSARVARTSADSHALRRDGQRGVPSTAPGRRSVALGRRKW</sequence>
<accession>A0A017T4V4</accession>
<evidence type="ECO:0000313" key="2">
    <source>
        <dbReference type="EMBL" id="EYF04027.1"/>
    </source>
</evidence>
<gene>
    <name evidence="2" type="ORF">CAP_4901</name>
</gene>
<reference evidence="2 3" key="1">
    <citation type="submission" date="2013-05" db="EMBL/GenBank/DDBJ databases">
        <title>Genome assembly of Chondromyces apiculatus DSM 436.</title>
        <authorList>
            <person name="Sharma G."/>
            <person name="Khatri I."/>
            <person name="Kaur C."/>
            <person name="Mayilraj S."/>
            <person name="Subramanian S."/>
        </authorList>
    </citation>
    <scope>NUCLEOTIDE SEQUENCE [LARGE SCALE GENOMIC DNA]</scope>
    <source>
        <strain evidence="2 3">DSM 436</strain>
    </source>
</reference>
<keyword evidence="3" id="KW-1185">Reference proteome</keyword>
<evidence type="ECO:0000313" key="3">
    <source>
        <dbReference type="Proteomes" id="UP000019678"/>
    </source>
</evidence>
<dbReference type="EMBL" id="ASRX01000039">
    <property type="protein sequence ID" value="EYF04027.1"/>
    <property type="molecule type" value="Genomic_DNA"/>
</dbReference>
<comment type="caution">
    <text evidence="2">The sequence shown here is derived from an EMBL/GenBank/DDBJ whole genome shotgun (WGS) entry which is preliminary data.</text>
</comment>
<name>A0A017T4V4_9BACT</name>
<dbReference type="AlphaFoldDB" id="A0A017T4V4"/>
<organism evidence="2 3">
    <name type="scientific">Chondromyces apiculatus DSM 436</name>
    <dbReference type="NCBI Taxonomy" id="1192034"/>
    <lineage>
        <taxon>Bacteria</taxon>
        <taxon>Pseudomonadati</taxon>
        <taxon>Myxococcota</taxon>
        <taxon>Polyangia</taxon>
        <taxon>Polyangiales</taxon>
        <taxon>Polyangiaceae</taxon>
        <taxon>Chondromyces</taxon>
    </lineage>
</organism>
<evidence type="ECO:0000256" key="1">
    <source>
        <dbReference type="SAM" id="MobiDB-lite"/>
    </source>
</evidence>
<proteinExistence type="predicted"/>
<protein>
    <submittedName>
        <fullName evidence="2">Uncharacterized protein</fullName>
    </submittedName>
</protein>